<dbReference type="Pfam" id="PF13302">
    <property type="entry name" value="Acetyltransf_3"/>
    <property type="match status" value="1"/>
</dbReference>
<dbReference type="GO" id="GO:1990189">
    <property type="term" value="F:protein N-terminal-serine acetyltransferase activity"/>
    <property type="evidence" value="ECO:0007669"/>
    <property type="project" value="TreeGrafter"/>
</dbReference>
<dbReference type="InterPro" id="IPR000182">
    <property type="entry name" value="GNAT_dom"/>
</dbReference>
<proteinExistence type="predicted"/>
<sequence>MAHVSVPSVRIVQLSPDVLQALADGDLATADALAPVPLTAWLASEDRVATWRMRARQAVESPEDLPWVTGVVRDEQAGLTVGAGGFHAAPDERGMVEAGYGVDPAYRRRGYARAVLELLIDRARTEPAVTVLRLTISPENEPSLALARQYPFVEVGEQWDEEDGLETIYELEV</sequence>
<dbReference type="CDD" id="cd04301">
    <property type="entry name" value="NAT_SF"/>
    <property type="match status" value="1"/>
</dbReference>
<dbReference type="InterPro" id="IPR051908">
    <property type="entry name" value="Ribosomal_N-acetyltransferase"/>
</dbReference>
<protein>
    <submittedName>
        <fullName evidence="1">Protein N-acetyltransferase, RimJ/RimL family</fullName>
    </submittedName>
</protein>
<dbReference type="InterPro" id="IPR016181">
    <property type="entry name" value="Acyl_CoA_acyltransferase"/>
</dbReference>
<dbReference type="STRING" id="1045774.SAMN05421872_106255"/>
<dbReference type="AlphaFoldDB" id="A0A1G6SS01"/>
<dbReference type="Gene3D" id="3.40.630.30">
    <property type="match status" value="1"/>
</dbReference>
<evidence type="ECO:0000313" key="1">
    <source>
        <dbReference type="EMBL" id="SDD19558.1"/>
    </source>
</evidence>
<evidence type="ECO:0000313" key="2">
    <source>
        <dbReference type="Proteomes" id="UP000199034"/>
    </source>
</evidence>
<accession>A0A1G6SS01</accession>
<dbReference type="PANTHER" id="PTHR43441:SF6">
    <property type="entry name" value="N-ACETYLTRANSFERASE DOMAIN-CONTAINING PROTEIN"/>
    <property type="match status" value="1"/>
</dbReference>
<dbReference type="Proteomes" id="UP000199034">
    <property type="component" value="Unassembled WGS sequence"/>
</dbReference>
<name>A0A1G6SS01_9ACTN</name>
<dbReference type="GO" id="GO:0005737">
    <property type="term" value="C:cytoplasm"/>
    <property type="evidence" value="ECO:0007669"/>
    <property type="project" value="TreeGrafter"/>
</dbReference>
<dbReference type="OrthoDB" id="3402863at2"/>
<gene>
    <name evidence="1" type="ORF">SAMN05421872_106255</name>
</gene>
<dbReference type="PROSITE" id="PS51186">
    <property type="entry name" value="GNAT"/>
    <property type="match status" value="1"/>
</dbReference>
<reference evidence="2" key="1">
    <citation type="submission" date="2016-10" db="EMBL/GenBank/DDBJ databases">
        <authorList>
            <person name="Varghese N."/>
            <person name="Submissions S."/>
        </authorList>
    </citation>
    <scope>NUCLEOTIDE SEQUENCE [LARGE SCALE GENOMIC DNA]</scope>
    <source>
        <strain evidence="2">CGMCC 4.6858</strain>
    </source>
</reference>
<dbReference type="PANTHER" id="PTHR43441">
    <property type="entry name" value="RIBOSOMAL-PROTEIN-SERINE ACETYLTRANSFERASE"/>
    <property type="match status" value="1"/>
</dbReference>
<dbReference type="RefSeq" id="WP_090856360.1">
    <property type="nucleotide sequence ID" value="NZ_FMZM01000006.1"/>
</dbReference>
<keyword evidence="1" id="KW-0808">Transferase</keyword>
<dbReference type="SUPFAM" id="SSF55729">
    <property type="entry name" value="Acyl-CoA N-acyltransferases (Nat)"/>
    <property type="match status" value="1"/>
</dbReference>
<dbReference type="EMBL" id="FMZM01000006">
    <property type="protein sequence ID" value="SDD19558.1"/>
    <property type="molecule type" value="Genomic_DNA"/>
</dbReference>
<dbReference type="GO" id="GO:0008999">
    <property type="term" value="F:protein-N-terminal-alanine acetyltransferase activity"/>
    <property type="evidence" value="ECO:0007669"/>
    <property type="project" value="TreeGrafter"/>
</dbReference>
<keyword evidence="2" id="KW-1185">Reference proteome</keyword>
<organism evidence="1 2">
    <name type="scientific">Nocardioides lianchengensis</name>
    <dbReference type="NCBI Taxonomy" id="1045774"/>
    <lineage>
        <taxon>Bacteria</taxon>
        <taxon>Bacillati</taxon>
        <taxon>Actinomycetota</taxon>
        <taxon>Actinomycetes</taxon>
        <taxon>Propionibacteriales</taxon>
        <taxon>Nocardioidaceae</taxon>
        <taxon>Nocardioides</taxon>
    </lineage>
</organism>